<evidence type="ECO:0000313" key="2">
    <source>
        <dbReference type="EMBL" id="AKS43214.1"/>
    </source>
</evidence>
<dbReference type="Proteomes" id="UP000066624">
    <property type="component" value="Chromosome"/>
</dbReference>
<dbReference type="RefSeq" id="WP_156201254.1">
    <property type="nucleotide sequence ID" value="NZ_CP012154.1"/>
</dbReference>
<reference evidence="2 3" key="1">
    <citation type="submission" date="2015-07" db="EMBL/GenBank/DDBJ databases">
        <authorList>
            <person name="Noorani M."/>
        </authorList>
    </citation>
    <scope>NUCLEOTIDE SEQUENCE [LARGE SCALE GENOMIC DNA]</scope>
    <source>
        <strain evidence="2 3">KCTC 42284</strain>
    </source>
</reference>
<protein>
    <recommendedName>
        <fullName evidence="1">PRTase-CE domain-containing protein</fullName>
    </recommendedName>
</protein>
<dbReference type="AlphaFoldDB" id="A0A0K0XZW2"/>
<dbReference type="STRING" id="1579979.WM2015_2857"/>
<accession>A0A0K0XZW2</accession>
<evidence type="ECO:0000259" key="1">
    <source>
        <dbReference type="Pfam" id="PF24390"/>
    </source>
</evidence>
<dbReference type="PATRIC" id="fig|1579979.3.peg.2922"/>
<sequence length="347" mass="39276">MNERTALLASIAETIKDYRSGELPPPTPEHVDRWIQQFDREVQLQMLREMDYVLKQTYFSLANVTNFLRDLVRTEKLVGQDPCAFWRTVNFLDIQQGGNSQTEMLELFDKVLQEQCGFRVTECGVESAVYLYLDDGLFTGNRVRRDLEAWIATDSPAAASLHVVTIALHSGGQHYANGRIRNALTATRKECAITWWRAIELEDRKAYSDTADVLRPTSIPDDAAVQDYVRGMRHPPTLRRPGNVGGKSLFSSDAGKQLLEQEFLKAGARIRGLCQNLGDTQRPLGHMTLETLGFGSLIVTFRNCPNNAPLALWVGDPWYPLFRRTTNSQTAIKHLFEDLTRDAGDER</sequence>
<name>A0A0K0XZW2_9GAMM</name>
<dbReference type="Pfam" id="PF24390">
    <property type="entry name" value="PRTase-CE"/>
    <property type="match status" value="1"/>
</dbReference>
<evidence type="ECO:0000313" key="3">
    <source>
        <dbReference type="Proteomes" id="UP000066624"/>
    </source>
</evidence>
<dbReference type="InterPro" id="IPR056920">
    <property type="entry name" value="PRTase-CE"/>
</dbReference>
<keyword evidence="3" id="KW-1185">Reference proteome</keyword>
<gene>
    <name evidence="2" type="ORF">WM2015_2857</name>
</gene>
<dbReference type="KEGG" id="wma:WM2015_2857"/>
<proteinExistence type="predicted"/>
<dbReference type="EMBL" id="CP012154">
    <property type="protein sequence ID" value="AKS43214.1"/>
    <property type="molecule type" value="Genomic_DNA"/>
</dbReference>
<feature type="domain" description="PRTase-CE" evidence="1">
    <location>
        <begin position="31"/>
        <end position="324"/>
    </location>
</feature>
<dbReference type="OrthoDB" id="7753492at2"/>
<organism evidence="2 3">
    <name type="scientific">Wenzhouxiangella marina</name>
    <dbReference type="NCBI Taxonomy" id="1579979"/>
    <lineage>
        <taxon>Bacteria</taxon>
        <taxon>Pseudomonadati</taxon>
        <taxon>Pseudomonadota</taxon>
        <taxon>Gammaproteobacteria</taxon>
        <taxon>Chromatiales</taxon>
        <taxon>Wenzhouxiangellaceae</taxon>
        <taxon>Wenzhouxiangella</taxon>
    </lineage>
</organism>